<dbReference type="PANTHER" id="PTHR24198:SF165">
    <property type="entry name" value="ANKYRIN REPEAT-CONTAINING PROTEIN-RELATED"/>
    <property type="match status" value="1"/>
</dbReference>
<evidence type="ECO:0000313" key="4">
    <source>
        <dbReference type="Proteomes" id="UP001219355"/>
    </source>
</evidence>
<sequence length="577" mass="63718">MVRLVLEREANVLETDSYGWAPLHYAAWRGNTSIIRMLVDAGADISLAAKPANKTPLALVIKEGHYAATQLLVELGACISPSSESSPLFVAAKHNRADILRFLIKAGAAIACGYDDNPLEKAFTIAVTERCPEALRALLEAGARGRTVSIRRSALSNLSMLRALIDFGADIRGMGSDGTSIFHKFCLDNEYIPQAKLVLEMAPDLAILADNTGRTPLDSGYLARPRRSNEEMAMFLVGVGGAKRAGKALDRGGNNALHLAVLKAHVGVVKALLEANPSLALSRNCHNRTALHYAARVSCVSILHRDKDGCTSTHDRDVSCAESDGISMINDLLDAGADLNARTNNGSSALHWAIGHGKPGIARKLIDIGIDVGITNNAGETALCCAILKRQVNVVERLCQTGCGVKERTRYGITPLHVAVFSEVSIYNSEGRKRMEIVNLLVAAGAYRFARDSMGRTPNDLYQWPWRDKLRYTQEMNYPQIKDLYRGLNKLAYLRPTPAAVLEKLEPIYTAFREFWQLVDDESSTRPCLHHRSGTLGLWVQRFLPKRYKHRRKQLARRFSSFCLDGLQKRSRKRFKS</sequence>
<proteinExistence type="predicted"/>
<accession>A0AAF0IKU0</accession>
<dbReference type="InterPro" id="IPR002110">
    <property type="entry name" value="Ankyrin_rpt"/>
</dbReference>
<evidence type="ECO:0000256" key="2">
    <source>
        <dbReference type="ARBA" id="ARBA00023043"/>
    </source>
</evidence>
<keyword evidence="4" id="KW-1185">Reference proteome</keyword>
<reference evidence="3" key="1">
    <citation type="submission" date="2023-03" db="EMBL/GenBank/DDBJ databases">
        <title>Emydomyces testavorans Genome Sequence.</title>
        <authorList>
            <person name="Hoyer L."/>
        </authorList>
    </citation>
    <scope>NUCLEOTIDE SEQUENCE</scope>
    <source>
        <strain evidence="3">16-2883</strain>
    </source>
</reference>
<dbReference type="EMBL" id="CP120630">
    <property type="protein sequence ID" value="WEW61270.1"/>
    <property type="molecule type" value="Genomic_DNA"/>
</dbReference>
<dbReference type="SUPFAM" id="SSF48403">
    <property type="entry name" value="Ankyrin repeat"/>
    <property type="match status" value="2"/>
</dbReference>
<dbReference type="Pfam" id="PF00023">
    <property type="entry name" value="Ank"/>
    <property type="match status" value="1"/>
</dbReference>
<gene>
    <name evidence="3" type="ORF">PRK78_006760</name>
</gene>
<protein>
    <submittedName>
        <fullName evidence="3">Uncharacterized protein</fullName>
    </submittedName>
</protein>
<keyword evidence="2" id="KW-0040">ANK repeat</keyword>
<dbReference type="AlphaFoldDB" id="A0AAF0IKU0"/>
<dbReference type="Proteomes" id="UP001219355">
    <property type="component" value="Chromosome 4"/>
</dbReference>
<dbReference type="PANTHER" id="PTHR24198">
    <property type="entry name" value="ANKYRIN REPEAT AND PROTEIN KINASE DOMAIN-CONTAINING PROTEIN"/>
    <property type="match status" value="1"/>
</dbReference>
<name>A0AAF0IKU0_9EURO</name>
<dbReference type="PRINTS" id="PR01415">
    <property type="entry name" value="ANKYRIN"/>
</dbReference>
<dbReference type="InterPro" id="IPR036770">
    <property type="entry name" value="Ankyrin_rpt-contain_sf"/>
</dbReference>
<dbReference type="Pfam" id="PF12796">
    <property type="entry name" value="Ank_2"/>
    <property type="match status" value="4"/>
</dbReference>
<dbReference type="SMART" id="SM00248">
    <property type="entry name" value="ANK"/>
    <property type="match status" value="9"/>
</dbReference>
<organism evidence="3 4">
    <name type="scientific">Emydomyces testavorans</name>
    <dbReference type="NCBI Taxonomy" id="2070801"/>
    <lineage>
        <taxon>Eukaryota</taxon>
        <taxon>Fungi</taxon>
        <taxon>Dikarya</taxon>
        <taxon>Ascomycota</taxon>
        <taxon>Pezizomycotina</taxon>
        <taxon>Eurotiomycetes</taxon>
        <taxon>Eurotiomycetidae</taxon>
        <taxon>Onygenales</taxon>
        <taxon>Nannizziopsiaceae</taxon>
        <taxon>Emydomyces</taxon>
    </lineage>
</organism>
<evidence type="ECO:0000256" key="1">
    <source>
        <dbReference type="ARBA" id="ARBA00022737"/>
    </source>
</evidence>
<keyword evidence="1" id="KW-0677">Repeat</keyword>
<evidence type="ECO:0000313" key="3">
    <source>
        <dbReference type="EMBL" id="WEW61270.1"/>
    </source>
</evidence>
<dbReference type="Gene3D" id="1.25.40.20">
    <property type="entry name" value="Ankyrin repeat-containing domain"/>
    <property type="match status" value="3"/>
</dbReference>